<dbReference type="SUPFAM" id="SSF51230">
    <property type="entry name" value="Single hybrid motif"/>
    <property type="match status" value="1"/>
</dbReference>
<keyword evidence="3" id="KW-0809">Transit peptide</keyword>
<dbReference type="EMBL" id="QJNS01000153">
    <property type="protein sequence ID" value="RYO84804.1"/>
    <property type="molecule type" value="Genomic_DNA"/>
</dbReference>
<evidence type="ECO:0000259" key="5">
    <source>
        <dbReference type="PROSITE" id="PS50968"/>
    </source>
</evidence>
<comment type="similarity">
    <text evidence="1">Belongs to the 2-oxoacid dehydrogenase family.</text>
</comment>
<dbReference type="PANTHER" id="PTHR23151">
    <property type="entry name" value="DIHYDROLIPOAMIDE ACETYL/SUCCINYL-TRANSFERASE-RELATED"/>
    <property type="match status" value="1"/>
</dbReference>
<comment type="caution">
    <text evidence="7">The sequence shown here is derived from an EMBL/GenBank/DDBJ whole genome shotgun (WGS) entry which is preliminary data.</text>
</comment>
<dbReference type="PROSITE" id="PS00189">
    <property type="entry name" value="LIPOYL"/>
    <property type="match status" value="1"/>
</dbReference>
<dbReference type="Gene3D" id="2.40.50.100">
    <property type="match status" value="1"/>
</dbReference>
<dbReference type="InterPro" id="IPR036625">
    <property type="entry name" value="E3-bd_dom_sf"/>
</dbReference>
<dbReference type="Pfam" id="PF02817">
    <property type="entry name" value="E3_binding"/>
    <property type="match status" value="1"/>
</dbReference>
<reference evidence="7 8" key="1">
    <citation type="submission" date="2018-06" db="EMBL/GenBank/DDBJ databases">
        <title>Complete Genomes of Monosporascus.</title>
        <authorList>
            <person name="Robinson A.J."/>
            <person name="Natvig D.O."/>
        </authorList>
    </citation>
    <scope>NUCLEOTIDE SEQUENCE [LARGE SCALE GENOMIC DNA]</scope>
    <source>
        <strain evidence="7 8">CBS 609.92</strain>
    </source>
</reference>
<feature type="region of interest" description="Disordered" evidence="4">
    <location>
        <begin position="387"/>
        <end position="406"/>
    </location>
</feature>
<evidence type="ECO:0000256" key="2">
    <source>
        <dbReference type="ARBA" id="ARBA00022823"/>
    </source>
</evidence>
<evidence type="ECO:0000313" key="7">
    <source>
        <dbReference type="EMBL" id="RYO84804.1"/>
    </source>
</evidence>
<dbReference type="Proteomes" id="UP000294003">
    <property type="component" value="Unassembled WGS sequence"/>
</dbReference>
<dbReference type="InterPro" id="IPR011053">
    <property type="entry name" value="Single_hybrid_motif"/>
</dbReference>
<dbReference type="Gene3D" id="4.10.320.10">
    <property type="entry name" value="E3-binding domain"/>
    <property type="match status" value="1"/>
</dbReference>
<dbReference type="InterPro" id="IPR045257">
    <property type="entry name" value="E2/Pdx1"/>
</dbReference>
<evidence type="ECO:0000313" key="8">
    <source>
        <dbReference type="Proteomes" id="UP000294003"/>
    </source>
</evidence>
<evidence type="ECO:0000256" key="4">
    <source>
        <dbReference type="SAM" id="MobiDB-lite"/>
    </source>
</evidence>
<proteinExistence type="inferred from homology"/>
<dbReference type="InterPro" id="IPR004167">
    <property type="entry name" value="PSBD"/>
</dbReference>
<dbReference type="Pfam" id="PF00364">
    <property type="entry name" value="Biotin_lipoyl"/>
    <property type="match status" value="1"/>
</dbReference>
<gene>
    <name evidence="7" type="ORF">DL762_005465</name>
</gene>
<dbReference type="InterPro" id="IPR003016">
    <property type="entry name" value="2-oxoA_DH_lipoyl-BS"/>
</dbReference>
<evidence type="ECO:0000256" key="1">
    <source>
        <dbReference type="ARBA" id="ARBA00007317"/>
    </source>
</evidence>
<keyword evidence="8" id="KW-1185">Reference proteome</keyword>
<protein>
    <submittedName>
        <fullName evidence="7">Uncharacterized protein</fullName>
    </submittedName>
</protein>
<evidence type="ECO:0000259" key="6">
    <source>
        <dbReference type="PROSITE" id="PS51826"/>
    </source>
</evidence>
<feature type="region of interest" description="Disordered" evidence="4">
    <location>
        <begin position="122"/>
        <end position="181"/>
    </location>
</feature>
<dbReference type="PROSITE" id="PS51826">
    <property type="entry name" value="PSBD"/>
    <property type="match status" value="1"/>
</dbReference>
<dbReference type="CDD" id="cd06849">
    <property type="entry name" value="lipoyl_domain"/>
    <property type="match status" value="1"/>
</dbReference>
<name>A0ABY0H933_9PEZI</name>
<evidence type="ECO:0000256" key="3">
    <source>
        <dbReference type="ARBA" id="ARBA00022946"/>
    </source>
</evidence>
<keyword evidence="2" id="KW-0450">Lipoyl</keyword>
<dbReference type="SUPFAM" id="SSF47005">
    <property type="entry name" value="Peripheral subunit-binding domain of 2-oxo acid dehydrogenase complex"/>
    <property type="match status" value="1"/>
</dbReference>
<organism evidence="7 8">
    <name type="scientific">Monosporascus cannonballus</name>
    <dbReference type="NCBI Taxonomy" id="155416"/>
    <lineage>
        <taxon>Eukaryota</taxon>
        <taxon>Fungi</taxon>
        <taxon>Dikarya</taxon>
        <taxon>Ascomycota</taxon>
        <taxon>Pezizomycotina</taxon>
        <taxon>Sordariomycetes</taxon>
        <taxon>Xylariomycetidae</taxon>
        <taxon>Xylariales</taxon>
        <taxon>Xylariales incertae sedis</taxon>
        <taxon>Monosporascus</taxon>
    </lineage>
</organism>
<accession>A0ABY0H933</accession>
<feature type="domain" description="Lipoyl-binding" evidence="5">
    <location>
        <begin position="38"/>
        <end position="114"/>
    </location>
</feature>
<sequence>MASLATKTASRLSARLILRHHQHQQYAGLRTSAAALAAQNFTMPALSPTMTQGNIAKWKVREGESFAAGDVLLEIETDKASMDVEAQDDGVLVKITQGDGAQNIRVGSRIGVVAEPGDDIASLEIPADEQQPAKKEDESAGAPKQGELAAAGSASTSAPEKKAAAPPPKGSGRKHPPQKYPLYPSVEHLLKEHKLDEAAVSEITPTGPQGRLLKGDVLAYLGAIDAKRPAEIKTRFDHNAHLDLSNIKVRAAPEATKEAKRPAVPKKPAAPEELSISLPVSLAAVVEVQKRVEAALGTFLPLSTFIARAVDVANDDLPPPADYAPSADELFNQVLGLDKVGGPRGSRGRYLPQIAALNPSLTGVAPKPTPKELDVIDFLIGGSKKSAPRLVPGPTPGVSASGPNSFSLRVPRAEERRAKTFLQRVKTVLENDPGRLVL</sequence>
<dbReference type="PROSITE" id="PS50968">
    <property type="entry name" value="BIOTINYL_LIPOYL"/>
    <property type="match status" value="1"/>
</dbReference>
<dbReference type="PANTHER" id="PTHR23151:SF82">
    <property type="entry name" value="PYRUVATE DEHYDROGENASE COMPLEX PROTEIN X COMPONENT, MITOCHONDRIAL"/>
    <property type="match status" value="1"/>
</dbReference>
<dbReference type="InterPro" id="IPR000089">
    <property type="entry name" value="Biotin_lipoyl"/>
</dbReference>
<feature type="domain" description="Peripheral subunit-binding (PSBD)" evidence="6">
    <location>
        <begin position="181"/>
        <end position="221"/>
    </location>
</feature>